<name>E8N368_ANATU</name>
<dbReference type="HOGENOM" id="CLU_1105352_0_0_0"/>
<feature type="transmembrane region" description="Helical" evidence="1">
    <location>
        <begin position="151"/>
        <end position="172"/>
    </location>
</feature>
<protein>
    <submittedName>
        <fullName evidence="3">Hypothetical membrane protein</fullName>
    </submittedName>
</protein>
<dbReference type="Proteomes" id="UP000008922">
    <property type="component" value="Chromosome"/>
</dbReference>
<reference evidence="3 4" key="1">
    <citation type="submission" date="2010-12" db="EMBL/GenBank/DDBJ databases">
        <title>Whole genome sequence of Anaerolinea thermophila UNI-1.</title>
        <authorList>
            <person name="Narita-Yamada S."/>
            <person name="Kishi E."/>
            <person name="Watanabe Y."/>
            <person name="Takasaki K."/>
            <person name="Ankai A."/>
            <person name="Oguchi A."/>
            <person name="Fukui S."/>
            <person name="Takahashi M."/>
            <person name="Yashiro I."/>
            <person name="Hosoyama A."/>
            <person name="Sekiguchi Y."/>
            <person name="Hanada S."/>
            <person name="Fujita N."/>
        </authorList>
    </citation>
    <scope>NUCLEOTIDE SEQUENCE [LARGE SCALE GENOMIC DNA]</scope>
    <source>
        <strain evidence="4">DSM 14523 / JCM 11388 / NBRC 100420 / UNI-1</strain>
    </source>
</reference>
<dbReference type="STRING" id="926569.ANT_08480"/>
<evidence type="ECO:0000259" key="2">
    <source>
        <dbReference type="Pfam" id="PF02517"/>
    </source>
</evidence>
<dbReference type="InParanoid" id="E8N368"/>
<feature type="transmembrane region" description="Helical" evidence="1">
    <location>
        <begin position="6"/>
        <end position="24"/>
    </location>
</feature>
<dbReference type="OrthoDB" id="1920310at2"/>
<dbReference type="KEGG" id="atm:ANT_08480"/>
<proteinExistence type="predicted"/>
<accession>E8N368</accession>
<feature type="transmembrane region" description="Helical" evidence="1">
    <location>
        <begin position="208"/>
        <end position="228"/>
    </location>
</feature>
<dbReference type="AlphaFoldDB" id="E8N368"/>
<evidence type="ECO:0000313" key="4">
    <source>
        <dbReference type="Proteomes" id="UP000008922"/>
    </source>
</evidence>
<dbReference type="Pfam" id="PF02517">
    <property type="entry name" value="Rce1-like"/>
    <property type="match status" value="1"/>
</dbReference>
<dbReference type="GO" id="GO:0080120">
    <property type="term" value="P:CAAX-box protein maturation"/>
    <property type="evidence" value="ECO:0007669"/>
    <property type="project" value="UniProtKB-ARBA"/>
</dbReference>
<keyword evidence="1" id="KW-1133">Transmembrane helix</keyword>
<feature type="transmembrane region" description="Helical" evidence="1">
    <location>
        <begin position="116"/>
        <end position="135"/>
    </location>
</feature>
<dbReference type="EMBL" id="AP012029">
    <property type="protein sequence ID" value="BAJ62882.1"/>
    <property type="molecule type" value="Genomic_DNA"/>
</dbReference>
<evidence type="ECO:0000256" key="1">
    <source>
        <dbReference type="SAM" id="Phobius"/>
    </source>
</evidence>
<sequence length="251" mass="28029">MELTPSWIVILTEWLGVIAVAWLLSATPRFRKQTVGFRYARRDGIVALTVGGVLVLIGWIFASSSPGKMLWELIRLPEPARSLNPLFILAMISLVITLAALFLRGQPLKGAGWNTTNLRLGIQTGLALALLTIFLRNRVMDVLNGLSREEIAYLLVVLGIALAEETIFRGYVQMRLCWWLGERQGVLATAALNTLWRLPLLLASGAYIVLWLNLVIMIGQAILSGWLMQKTGSVLTTILYRTTSLWMNFYT</sequence>
<dbReference type="RefSeq" id="WP_013559274.1">
    <property type="nucleotide sequence ID" value="NC_014960.1"/>
</dbReference>
<keyword evidence="4" id="KW-1185">Reference proteome</keyword>
<feature type="transmembrane region" description="Helical" evidence="1">
    <location>
        <begin position="45"/>
        <end position="62"/>
    </location>
</feature>
<feature type="domain" description="CAAX prenyl protease 2/Lysostaphin resistance protein A-like" evidence="2">
    <location>
        <begin position="152"/>
        <end position="240"/>
    </location>
</feature>
<dbReference type="InterPro" id="IPR003675">
    <property type="entry name" value="Rce1/LyrA-like_dom"/>
</dbReference>
<keyword evidence="1" id="KW-0812">Transmembrane</keyword>
<evidence type="ECO:0000313" key="3">
    <source>
        <dbReference type="EMBL" id="BAJ62882.1"/>
    </source>
</evidence>
<feature type="transmembrane region" description="Helical" evidence="1">
    <location>
        <begin position="82"/>
        <end position="104"/>
    </location>
</feature>
<organism evidence="3 4">
    <name type="scientific">Anaerolinea thermophila (strain DSM 14523 / JCM 11388 / NBRC 100420 / UNI-1)</name>
    <dbReference type="NCBI Taxonomy" id="926569"/>
    <lineage>
        <taxon>Bacteria</taxon>
        <taxon>Bacillati</taxon>
        <taxon>Chloroflexota</taxon>
        <taxon>Anaerolineae</taxon>
        <taxon>Anaerolineales</taxon>
        <taxon>Anaerolineaceae</taxon>
        <taxon>Anaerolinea</taxon>
    </lineage>
</organism>
<dbReference type="GO" id="GO:0004175">
    <property type="term" value="F:endopeptidase activity"/>
    <property type="evidence" value="ECO:0007669"/>
    <property type="project" value="UniProtKB-ARBA"/>
</dbReference>
<gene>
    <name evidence="3" type="ordered locus">ANT_08480</name>
</gene>
<keyword evidence="1" id="KW-0472">Membrane</keyword>